<keyword evidence="2" id="KW-1133">Transmembrane helix</keyword>
<comment type="caution">
    <text evidence="4">The sequence shown here is derived from an EMBL/GenBank/DDBJ whole genome shotgun (WGS) entry which is preliminary data.</text>
</comment>
<proteinExistence type="inferred from homology"/>
<dbReference type="CDD" id="cd05237">
    <property type="entry name" value="UDP_invert_4-6DH_SDR_e"/>
    <property type="match status" value="1"/>
</dbReference>
<dbReference type="Gene3D" id="3.40.50.720">
    <property type="entry name" value="NAD(P)-binding Rossmann-like Domain"/>
    <property type="match status" value="2"/>
</dbReference>
<dbReference type="InterPro" id="IPR036291">
    <property type="entry name" value="NAD(P)-bd_dom_sf"/>
</dbReference>
<gene>
    <name evidence="4" type="ORF">JAZ07_08555</name>
</gene>
<organism evidence="4 5">
    <name type="scientific">Candidatus Thiodiazotropha taylori</name>
    <dbReference type="NCBI Taxonomy" id="2792791"/>
    <lineage>
        <taxon>Bacteria</taxon>
        <taxon>Pseudomonadati</taxon>
        <taxon>Pseudomonadota</taxon>
        <taxon>Gammaproteobacteria</taxon>
        <taxon>Chromatiales</taxon>
        <taxon>Sedimenticolaceae</taxon>
        <taxon>Candidatus Thiodiazotropha</taxon>
    </lineage>
</organism>
<dbReference type="InterPro" id="IPR003869">
    <property type="entry name" value="Polysac_CapD-like"/>
</dbReference>
<dbReference type="Pfam" id="PF13727">
    <property type="entry name" value="CoA_binding_3"/>
    <property type="match status" value="1"/>
</dbReference>
<keyword evidence="2" id="KW-0472">Membrane</keyword>
<reference evidence="4" key="1">
    <citation type="journal article" date="2021" name="Proc. Natl. Acad. Sci. U.S.A.">
        <title>Global biogeography of chemosynthetic symbionts reveals both localized and globally distributed symbiont groups. .</title>
        <authorList>
            <person name="Osvatic J.T."/>
            <person name="Wilkins L.G.E."/>
            <person name="Leibrecht L."/>
            <person name="Leray M."/>
            <person name="Zauner S."/>
            <person name="Polzin J."/>
            <person name="Camacho Y."/>
            <person name="Gros O."/>
            <person name="van Gils J.A."/>
            <person name="Eisen J.A."/>
            <person name="Petersen J.M."/>
            <person name="Yuen B."/>
        </authorList>
    </citation>
    <scope>NUCLEOTIDE SEQUENCE</scope>
    <source>
        <strain evidence="4">MAGclacostrist064TRANS</strain>
    </source>
</reference>
<dbReference type="InterPro" id="IPR051203">
    <property type="entry name" value="Polysaccharide_Synthase-Rel"/>
</dbReference>
<name>A0A9E4KC89_9GAMM</name>
<dbReference type="PANTHER" id="PTHR43318:SF1">
    <property type="entry name" value="POLYSACCHARIDE BIOSYNTHESIS PROTEIN EPSC-RELATED"/>
    <property type="match status" value="1"/>
</dbReference>
<evidence type="ECO:0000256" key="2">
    <source>
        <dbReference type="SAM" id="Phobius"/>
    </source>
</evidence>
<protein>
    <submittedName>
        <fullName evidence="4">Polysaccharide biosynthesis protein</fullName>
    </submittedName>
</protein>
<evidence type="ECO:0000256" key="1">
    <source>
        <dbReference type="ARBA" id="ARBA00007430"/>
    </source>
</evidence>
<accession>A0A9E4KC89</accession>
<feature type="transmembrane region" description="Helical" evidence="2">
    <location>
        <begin position="30"/>
        <end position="48"/>
    </location>
</feature>
<dbReference type="PANTHER" id="PTHR43318">
    <property type="entry name" value="UDP-N-ACETYLGLUCOSAMINE 4,6-DEHYDRATASE"/>
    <property type="match status" value="1"/>
</dbReference>
<dbReference type="EMBL" id="JAEPCM010000281">
    <property type="protein sequence ID" value="MCG7946378.1"/>
    <property type="molecule type" value="Genomic_DNA"/>
</dbReference>
<feature type="non-terminal residue" evidence="4">
    <location>
        <position position="1"/>
    </location>
</feature>
<dbReference type="Pfam" id="PF02719">
    <property type="entry name" value="Polysacc_synt_2"/>
    <property type="match status" value="1"/>
</dbReference>
<comment type="similarity">
    <text evidence="1">Belongs to the polysaccharide synthase family.</text>
</comment>
<dbReference type="AlphaFoldDB" id="A0A9E4KC89"/>
<evidence type="ECO:0000313" key="4">
    <source>
        <dbReference type="EMBL" id="MCG7946378.1"/>
    </source>
</evidence>
<dbReference type="Proteomes" id="UP000886667">
    <property type="component" value="Unassembled WGS sequence"/>
</dbReference>
<feature type="domain" description="Polysaccharide biosynthesis protein CapD-like" evidence="3">
    <location>
        <begin position="233"/>
        <end position="515"/>
    </location>
</feature>
<feature type="transmembrane region" description="Helical" evidence="2">
    <location>
        <begin position="60"/>
        <end position="77"/>
    </location>
</feature>
<keyword evidence="2" id="KW-0812">Transmembrane</keyword>
<evidence type="ECO:0000259" key="3">
    <source>
        <dbReference type="Pfam" id="PF02719"/>
    </source>
</evidence>
<dbReference type="SUPFAM" id="SSF51735">
    <property type="entry name" value="NAD(P)-binding Rossmann-fold domains"/>
    <property type="match status" value="2"/>
</dbReference>
<sequence length="569" mass="63153">ILPVQLVAFLLFGLYRGIWRFASLPDILRILKAVLVGTVVGVALLFVFTRAGGVPRSVPVIHAILLVMLLSGPRLIYRLLKDRHLDLAPGKRVLIVGSGKAGEMLARDILRNRRGDFRPVAFVDDKQRRQGREIHGLPVAGTSEDIPALCDELSIDIIMLAIPSASSSQMRRVVEFCESANVPFRSVPQLNDLMSGNVQINHLRQVSIEDLLGRNPVSLDWQAIDATLAGKVILVTGAGGSIGSELCRQLAKLKPAKLVLLENSEFNLYSIEMELLNSYPEMNLECHLGDVTDQPYVESLFNELRPEVVFHAAAYKHVPMLENRIRQAVRNNVLGTRVVAEMANRYATGVFVLVSTDKAVNPANVMGASKRAAEIFCQNLNAHSDTRFITVRFGNVLGSAGSVIPLFRKQIEEGGPVTVTDPRMERYFMTIPEACQLIMQTVVMGEGGEIFVLDMGEPIKISYLAEQMIHLSGRTLGQDIQIEYIGLRPGEKLYEELFHEKEELAKTSHQKVLLAHHRQVDWPWLNGVMQQMSSATEALDSQQLRLLLGQLVPEHEIQTKPETSNKASA</sequence>
<evidence type="ECO:0000313" key="5">
    <source>
        <dbReference type="Proteomes" id="UP000886667"/>
    </source>
</evidence>